<feature type="region of interest" description="Disordered" evidence="1">
    <location>
        <begin position="110"/>
        <end position="129"/>
    </location>
</feature>
<evidence type="ECO:0000313" key="3">
    <source>
        <dbReference type="Proteomes" id="UP000011976"/>
    </source>
</evidence>
<feature type="region of interest" description="Disordered" evidence="1">
    <location>
        <begin position="405"/>
        <end position="461"/>
    </location>
</feature>
<feature type="region of interest" description="Disordered" evidence="1">
    <location>
        <begin position="39"/>
        <end position="87"/>
    </location>
</feature>
<feature type="compositionally biased region" description="Low complexity" evidence="1">
    <location>
        <begin position="290"/>
        <end position="305"/>
    </location>
</feature>
<evidence type="ECO:0000256" key="1">
    <source>
        <dbReference type="SAM" id="MobiDB-lite"/>
    </source>
</evidence>
<dbReference type="EMBL" id="DF196770">
    <property type="protein sequence ID" value="GAC71578.1"/>
    <property type="molecule type" value="Genomic_DNA"/>
</dbReference>
<organism evidence="2 3">
    <name type="scientific">Pseudozyma antarctica (strain T-34)</name>
    <name type="common">Yeast</name>
    <name type="synonym">Candida antarctica</name>
    <dbReference type="NCBI Taxonomy" id="1151754"/>
    <lineage>
        <taxon>Eukaryota</taxon>
        <taxon>Fungi</taxon>
        <taxon>Dikarya</taxon>
        <taxon>Basidiomycota</taxon>
        <taxon>Ustilaginomycotina</taxon>
        <taxon>Ustilaginomycetes</taxon>
        <taxon>Ustilaginales</taxon>
        <taxon>Ustilaginaceae</taxon>
        <taxon>Moesziomyces</taxon>
    </lineage>
</organism>
<dbReference type="OrthoDB" id="3358442at2759"/>
<feature type="region of interest" description="Disordered" evidence="1">
    <location>
        <begin position="277"/>
        <end position="311"/>
    </location>
</feature>
<evidence type="ECO:0000313" key="2">
    <source>
        <dbReference type="EMBL" id="GAC71578.1"/>
    </source>
</evidence>
<dbReference type="Proteomes" id="UP000011976">
    <property type="component" value="Unassembled WGS sequence"/>
</dbReference>
<reference evidence="3" key="1">
    <citation type="journal article" date="2013" name="Genome Announc.">
        <title>Genome sequence of the basidiomycetous yeast Pseudozyma antarctica T-34, a producer of the glycolipid biosurfactants mannosylerythritol lipids.</title>
        <authorList>
            <person name="Morita T."/>
            <person name="Koike H."/>
            <person name="Koyama Y."/>
            <person name="Hagiwara H."/>
            <person name="Ito E."/>
            <person name="Fukuoka T."/>
            <person name="Imura T."/>
            <person name="Machida M."/>
            <person name="Kitamoto D."/>
        </authorList>
    </citation>
    <scope>NUCLEOTIDE SEQUENCE [LARGE SCALE GENOMIC DNA]</scope>
    <source>
        <strain evidence="3">T-34</strain>
    </source>
</reference>
<proteinExistence type="predicted"/>
<feature type="compositionally biased region" description="Low complexity" evidence="1">
    <location>
        <begin position="405"/>
        <end position="426"/>
    </location>
</feature>
<feature type="compositionally biased region" description="Basic and acidic residues" evidence="1">
    <location>
        <begin position="39"/>
        <end position="49"/>
    </location>
</feature>
<feature type="compositionally biased region" description="Low complexity" evidence="1">
    <location>
        <begin position="111"/>
        <end position="129"/>
    </location>
</feature>
<feature type="compositionally biased region" description="Low complexity" evidence="1">
    <location>
        <begin position="435"/>
        <end position="448"/>
    </location>
</feature>
<dbReference type="AlphaFoldDB" id="M9MAF6"/>
<sequence length="461" mass="49764">MCSASAAPQRTDPEDSCKVRWVWEKAACPELVRDKRWAEGSKIEHEPHKSQPPRSHRFPPPTKPKRFGSSSAHARPSETPERVTATQSCPLSCSKLSELDFRLLSNAPRIQPTSQSQSQSQSQPQSHSSPRLLFSLIVVSPTLQPTTTITRFTPSIDDRSSTLDVRPSSTPAIAPWHRHRIYTPFPRCLPNMSSSAAVASAHDPALDLLPSELQDTIMEQKFAQIREQRREAHHVLREAKQRTRNQQTDQQILMLMQTDERLASLLSQAADSMRALLPVKPPSPDTVRLAPSDATSASASSSSASEPTKGAKAFEVKAQQWFSILNEVQYSLRSAPAGSSSGLFDLDWHEPSAAAAATSPTSPTGSSGARAKNDIMSLFSAPPPAAARAPAANTTNASAFDMAPPAAAAASNPWSAPSAPAPSNNPLFDTSDVWSSTTAPTAPQSQPPKSDAFADIWGDFK</sequence>
<gene>
    <name evidence="2" type="ORF">PANT_4c00011</name>
</gene>
<protein>
    <submittedName>
        <fullName evidence="2">Uncharacterized protein</fullName>
    </submittedName>
</protein>
<name>M9MAF6_PSEA3</name>
<dbReference type="STRING" id="1151754.M9MAF6"/>
<accession>M9MAF6</accession>